<reference evidence="1" key="1">
    <citation type="journal article" date="2021" name="Proc. Natl. Acad. Sci. U.S.A.">
        <title>A Catalog of Tens of Thousands of Viruses from Human Metagenomes Reveals Hidden Associations with Chronic Diseases.</title>
        <authorList>
            <person name="Tisza M.J."/>
            <person name="Buck C.B."/>
        </authorList>
    </citation>
    <scope>NUCLEOTIDE SEQUENCE</scope>
    <source>
        <strain evidence="1">CtFlR8</strain>
    </source>
</reference>
<accession>A0A8S5RN14</accession>
<protein>
    <submittedName>
        <fullName evidence="1">Tail tube protein</fullName>
    </submittedName>
</protein>
<organism evidence="1">
    <name type="scientific">virus sp. ctFlR8</name>
    <dbReference type="NCBI Taxonomy" id="2825811"/>
    <lineage>
        <taxon>Viruses</taxon>
    </lineage>
</organism>
<dbReference type="Gene3D" id="4.10.410.40">
    <property type="match status" value="1"/>
</dbReference>
<evidence type="ECO:0000313" key="1">
    <source>
        <dbReference type="EMBL" id="DAE32743.1"/>
    </source>
</evidence>
<dbReference type="EMBL" id="BK059128">
    <property type="protein sequence ID" value="DAE32743.1"/>
    <property type="molecule type" value="Genomic_DNA"/>
</dbReference>
<sequence length="158" mass="16902">MAAAGVSTLGITFGYGTETTAGTKPTSFKQLTRINAIGGISIEPEQIDASALEDAITRYVKGRADTGGSFTVTVNFTSETVAEWTALITAYKALTGGNRMWFETVIPGEEKSFFVVAQPPEQIPQPEIGQNELLTIEMNLTIEEYKGLDSTVALTTGE</sequence>
<name>A0A8S5RN14_9VIRU</name>
<proteinExistence type="predicted"/>